<feature type="region of interest" description="Disordered" evidence="2">
    <location>
        <begin position="320"/>
        <end position="357"/>
    </location>
</feature>
<dbReference type="SUPFAM" id="SSF56672">
    <property type="entry name" value="DNA/RNA polymerases"/>
    <property type="match status" value="1"/>
</dbReference>
<dbReference type="InterPro" id="IPR013103">
    <property type="entry name" value="RVT_2"/>
</dbReference>
<dbReference type="InterPro" id="IPR057670">
    <property type="entry name" value="SH3_retrovirus"/>
</dbReference>
<feature type="compositionally biased region" description="Low complexity" evidence="2">
    <location>
        <begin position="334"/>
        <end position="346"/>
    </location>
</feature>
<dbReference type="InterPro" id="IPR036397">
    <property type="entry name" value="RNaseH_sf"/>
</dbReference>
<keyword evidence="1" id="KW-0064">Aspartyl protease</keyword>
<name>A0AAV2FHU1_9ROSI</name>
<evidence type="ECO:0000256" key="1">
    <source>
        <dbReference type="ARBA" id="ARBA00022750"/>
    </source>
</evidence>
<dbReference type="Pfam" id="PF14244">
    <property type="entry name" value="Retrotran_gag_3"/>
    <property type="match status" value="1"/>
</dbReference>
<dbReference type="InterPro" id="IPR029472">
    <property type="entry name" value="Copia-like_N"/>
</dbReference>
<dbReference type="Pfam" id="PF22936">
    <property type="entry name" value="Pol_BBD"/>
    <property type="match status" value="1"/>
</dbReference>
<sequence>MAQNEDAAAAGASTAASLDPMADPFYLHGSEQPWLVLVAENITPTNYNDWSKAMYNALGAKNKLGFINDTLAEPEATHPIAWAWARNNIMVLYWIQQAVDPGIRKTIMSTRKASEAWTSLRARYGQGDMIRVVELIESQATLKQGNRSVTEYYGDLIAQRDELDNYQPLDLCVCTPTSHTQCREMQQVLVYRDTNYVIQFLRGLNDNYNIVRSQVLFGDTLPSIDRVFQRVLQHDRQLYGTSNNKANPSDPMALASTTIPGSKKPKPFCTYCKAQGHTDDICFHKHGWPQGMTSKGTNSSGKSLECTYCKKLGHTEDKCFSKHGYPPSSTTTGRANNNRPRPSANATSTTDAPQEEFKLTKDDYDRLMKLMTSTSQQSTGSSFSGGTFCSNPPQPSGKYSLSNQVTSPYNETWILDTGASDHIVCSLNHLINHRPINAVYITFPTGKQVQSTHVGTVHYIAGLILEEVLFVPQFIFNLVSVSKLTKNKPLCLTFFSDVCLIQDMQLRKMTGSAKLFHGLYLIDNPPIDSQPNHITTATTQSFDLWHYRLGHVFHSKVPILQQLCTSIETYRSLPCDVCHFAKQKRLPFPISSTVSVKPFQLIHVDIWGPNSIPSHDGFRYFLTIVDDYTRMTWIILLTAKSEARTKLQSFCTYTERQFETPVRRIRSDQGREFQMTDFFQQTGIFHEQSCVETPQQNIKVERKHQHILAIARALMFQSNLPTDFWGDCVKHAVYLINSVPTTVLNNLTPYEKLHNKPPDLTELRVFGCLCFASTITSHRTKFDPRARKGVFIGFTPGIKGYRIYYLTTHDIFTSRDVIFHEQHFPFQSSPSSSITDHNSPFLNSSNPAHFDDLSPSPHPVPTLTPNPQPSQSQTDSDSDSDTTPPNPSPSPQPSPAHSSQSPPIPLPAPTQPTRKSTHVIKPPSKLQSYHCNLLQQQASTNHSSPLHNPGISHPLSNVIHYDSLEPSHRKFLLSISSYKEPATYKEAVLSPEWNAAMEIEKQALEKNHTWDIVEKPEGVTLVGNKWIYKQKFLSTGIIERHKARLVAKGYTQQEGVDYQDTFAPVVKMTTIRLFLAIAASQRWHIHQLDINNAFLHGELEEDVYMKLPDGYIAPPGFTTPVCKLRKSLYGLKQASRQWFAKLAEKLKLQGYIPSQVDHSLFYKATSTSYTCVLVYVDDLVVGGTDINEITSLKLFLHQQFSIKDMGELHFFLGIEVARTKSGIHISQRKYTLEIIEDADLLHTKPVSTPMDYKSHLSASTDEPYPNPEHYRHLVGKLIYLTTTRPDISFATQQVSQFMSNPTISHYKAVTRILRYLKHAPSTGLLFSSSSSLQLQAFSDSDWAACVDSRRSITGYCVYLGSSLVSWKSQKQTIVSRSSCEAEYRALAYTSCEVQWLLYLLHDFRIPHPQPVSLYCDNQSAIYIAQNPTFHECTKHIELDCHFIRDKIQAKTIKLLHISTVHQLANLFTKPLPPATFAFLLSKLGVHELCPPACPGGGGGYQGTIQMN</sequence>
<evidence type="ECO:0000313" key="4">
    <source>
        <dbReference type="EMBL" id="CAL1397253.1"/>
    </source>
</evidence>
<dbReference type="GO" id="GO:0003676">
    <property type="term" value="F:nucleic acid binding"/>
    <property type="evidence" value="ECO:0007669"/>
    <property type="project" value="InterPro"/>
</dbReference>
<dbReference type="Gene3D" id="3.30.420.10">
    <property type="entry name" value="Ribonuclease H-like superfamily/Ribonuclease H"/>
    <property type="match status" value="1"/>
</dbReference>
<dbReference type="Pfam" id="PF00665">
    <property type="entry name" value="rve"/>
    <property type="match status" value="1"/>
</dbReference>
<dbReference type="Proteomes" id="UP001497516">
    <property type="component" value="Chromosome 6"/>
</dbReference>
<dbReference type="PANTHER" id="PTHR11439:SF470">
    <property type="entry name" value="CYSTEINE-RICH RLK (RECEPTOR-LIKE PROTEIN KINASE) 8"/>
    <property type="match status" value="1"/>
</dbReference>
<dbReference type="Pfam" id="PF07727">
    <property type="entry name" value="RVT_2"/>
    <property type="match status" value="1"/>
</dbReference>
<dbReference type="PANTHER" id="PTHR11439">
    <property type="entry name" value="GAG-POL-RELATED RETROTRANSPOSON"/>
    <property type="match status" value="1"/>
</dbReference>
<dbReference type="InterPro" id="IPR025724">
    <property type="entry name" value="GAG-pre-integrase_dom"/>
</dbReference>
<dbReference type="InterPro" id="IPR001584">
    <property type="entry name" value="Integrase_cat-core"/>
</dbReference>
<dbReference type="GO" id="GO:0015074">
    <property type="term" value="P:DNA integration"/>
    <property type="evidence" value="ECO:0007669"/>
    <property type="project" value="InterPro"/>
</dbReference>
<evidence type="ECO:0000259" key="3">
    <source>
        <dbReference type="PROSITE" id="PS50994"/>
    </source>
</evidence>
<dbReference type="SUPFAM" id="SSF53098">
    <property type="entry name" value="Ribonuclease H-like"/>
    <property type="match status" value="1"/>
</dbReference>
<keyword evidence="5" id="KW-1185">Reference proteome</keyword>
<proteinExistence type="predicted"/>
<dbReference type="InterPro" id="IPR012337">
    <property type="entry name" value="RNaseH-like_sf"/>
</dbReference>
<gene>
    <name evidence="4" type="ORF">LTRI10_LOCUS37568</name>
</gene>
<organism evidence="4 5">
    <name type="scientific">Linum trigynum</name>
    <dbReference type="NCBI Taxonomy" id="586398"/>
    <lineage>
        <taxon>Eukaryota</taxon>
        <taxon>Viridiplantae</taxon>
        <taxon>Streptophyta</taxon>
        <taxon>Embryophyta</taxon>
        <taxon>Tracheophyta</taxon>
        <taxon>Spermatophyta</taxon>
        <taxon>Magnoliopsida</taxon>
        <taxon>eudicotyledons</taxon>
        <taxon>Gunneridae</taxon>
        <taxon>Pentapetalae</taxon>
        <taxon>rosids</taxon>
        <taxon>fabids</taxon>
        <taxon>Malpighiales</taxon>
        <taxon>Linaceae</taxon>
        <taxon>Linum</taxon>
    </lineage>
</organism>
<feature type="region of interest" description="Disordered" evidence="2">
    <location>
        <begin position="828"/>
        <end position="923"/>
    </location>
</feature>
<protein>
    <recommendedName>
        <fullName evidence="3">Integrase catalytic domain-containing protein</fullName>
    </recommendedName>
</protein>
<feature type="domain" description="Integrase catalytic" evidence="3">
    <location>
        <begin position="594"/>
        <end position="757"/>
    </location>
</feature>
<dbReference type="GO" id="GO:0004190">
    <property type="term" value="F:aspartic-type endopeptidase activity"/>
    <property type="evidence" value="ECO:0007669"/>
    <property type="project" value="UniProtKB-KW"/>
</dbReference>
<dbReference type="CDD" id="cd09272">
    <property type="entry name" value="RNase_HI_RT_Ty1"/>
    <property type="match status" value="1"/>
</dbReference>
<dbReference type="Pfam" id="PF13976">
    <property type="entry name" value="gag_pre-integrs"/>
    <property type="match status" value="1"/>
</dbReference>
<dbReference type="EMBL" id="OZ034819">
    <property type="protein sequence ID" value="CAL1397253.1"/>
    <property type="molecule type" value="Genomic_DNA"/>
</dbReference>
<evidence type="ECO:0000256" key="2">
    <source>
        <dbReference type="SAM" id="MobiDB-lite"/>
    </source>
</evidence>
<accession>A0AAV2FHU1</accession>
<reference evidence="4 5" key="1">
    <citation type="submission" date="2024-04" db="EMBL/GenBank/DDBJ databases">
        <authorList>
            <person name="Fracassetti M."/>
        </authorList>
    </citation>
    <scope>NUCLEOTIDE SEQUENCE [LARGE SCALE GENOMIC DNA]</scope>
</reference>
<keyword evidence="1" id="KW-0645">Protease</keyword>
<dbReference type="InterPro" id="IPR054722">
    <property type="entry name" value="PolX-like_BBD"/>
</dbReference>
<dbReference type="InterPro" id="IPR043502">
    <property type="entry name" value="DNA/RNA_pol_sf"/>
</dbReference>
<dbReference type="Pfam" id="PF25597">
    <property type="entry name" value="SH3_retrovirus"/>
    <property type="match status" value="1"/>
</dbReference>
<feature type="compositionally biased region" description="Polar residues" evidence="2">
    <location>
        <begin position="834"/>
        <end position="847"/>
    </location>
</feature>
<keyword evidence="1" id="KW-0378">Hydrolase</keyword>
<dbReference type="PROSITE" id="PS50994">
    <property type="entry name" value="INTEGRASE"/>
    <property type="match status" value="1"/>
</dbReference>
<feature type="compositionally biased region" description="Pro residues" evidence="2">
    <location>
        <begin position="884"/>
        <end position="894"/>
    </location>
</feature>
<evidence type="ECO:0000313" key="5">
    <source>
        <dbReference type="Proteomes" id="UP001497516"/>
    </source>
</evidence>
<feature type="compositionally biased region" description="Pro residues" evidence="2">
    <location>
        <begin position="856"/>
        <end position="868"/>
    </location>
</feature>